<dbReference type="EMBL" id="JBBUKT010000003">
    <property type="protein sequence ID" value="MEK7950526.1"/>
    <property type="molecule type" value="Genomic_DNA"/>
</dbReference>
<reference evidence="2 3" key="1">
    <citation type="submission" date="2024-04" db="EMBL/GenBank/DDBJ databases">
        <title>Luteolibacter sp. isolated from soil.</title>
        <authorList>
            <person name="An J."/>
        </authorList>
    </citation>
    <scope>NUCLEOTIDE SEQUENCE [LARGE SCALE GENOMIC DNA]</scope>
    <source>
        <strain evidence="2 3">Y139</strain>
    </source>
</reference>
<keyword evidence="3" id="KW-1185">Reference proteome</keyword>
<dbReference type="RefSeq" id="WP_341404134.1">
    <property type="nucleotide sequence ID" value="NZ_JBBUKT010000003.1"/>
</dbReference>
<organism evidence="2 3">
    <name type="scientific">Luteolibacter soli</name>
    <dbReference type="NCBI Taxonomy" id="3135280"/>
    <lineage>
        <taxon>Bacteria</taxon>
        <taxon>Pseudomonadati</taxon>
        <taxon>Verrucomicrobiota</taxon>
        <taxon>Verrucomicrobiia</taxon>
        <taxon>Verrucomicrobiales</taxon>
        <taxon>Verrucomicrobiaceae</taxon>
        <taxon>Luteolibacter</taxon>
    </lineage>
</organism>
<evidence type="ECO:0000313" key="2">
    <source>
        <dbReference type="EMBL" id="MEK7950526.1"/>
    </source>
</evidence>
<accession>A0ABU9ASD5</accession>
<feature type="compositionally biased region" description="Basic residues" evidence="1">
    <location>
        <begin position="350"/>
        <end position="360"/>
    </location>
</feature>
<protein>
    <submittedName>
        <fullName evidence="2">DUF3800 domain-containing protein</fullName>
    </submittedName>
</protein>
<dbReference type="Pfam" id="PF12686">
    <property type="entry name" value="DUF3800"/>
    <property type="match status" value="1"/>
</dbReference>
<gene>
    <name evidence="2" type="ORF">WKV53_08465</name>
</gene>
<sequence length="360" mass="41487">MMFFLDESGINESHAPCEVLCGVAVHEATLWNLVERIHHLELEHFGTTLSAVDVEYKGKVLLKNKRFDLAAQKGPIEKNRRRDLARTLLTESHAQKLNGITRPPKGDELTAYSQAVLAFVTRLLKECQRFNLKAFGAIVARGAPKPLTSRFLRKDYRYLFERFSKHVESQEDDQQGVLVFDESETRQSQRLLNEIRDYCRETMAGHRLTGRIIPLPFFVHSHLTPVIQVADICAYIISWGVRVGRMKEPAREELAPLARLVRALEWKQESPGEIKPWVDYGLFYLESLKDRRDREEADAGEDEPDLQVQKKEEEETESPPPLRRQSDRSPMPPGQLSLPGFDPSNSNQPKKIRRSHRFDH</sequence>
<comment type="caution">
    <text evidence="2">The sequence shown here is derived from an EMBL/GenBank/DDBJ whole genome shotgun (WGS) entry which is preliminary data.</text>
</comment>
<feature type="region of interest" description="Disordered" evidence="1">
    <location>
        <begin position="294"/>
        <end position="360"/>
    </location>
</feature>
<evidence type="ECO:0000313" key="3">
    <source>
        <dbReference type="Proteomes" id="UP001371305"/>
    </source>
</evidence>
<name>A0ABU9ASD5_9BACT</name>
<dbReference type="Proteomes" id="UP001371305">
    <property type="component" value="Unassembled WGS sequence"/>
</dbReference>
<evidence type="ECO:0000256" key="1">
    <source>
        <dbReference type="SAM" id="MobiDB-lite"/>
    </source>
</evidence>
<proteinExistence type="predicted"/>
<dbReference type="InterPro" id="IPR024524">
    <property type="entry name" value="DUF3800"/>
</dbReference>